<protein>
    <submittedName>
        <fullName evidence="4">Peroxidase</fullName>
    </submittedName>
</protein>
<dbReference type="Proteomes" id="UP000471435">
    <property type="component" value="Unassembled WGS sequence"/>
</dbReference>
<reference evidence="4 5" key="1">
    <citation type="submission" date="2019-12" db="EMBL/GenBank/DDBJ databases">
        <title>Genomic-based taxomic classification of the family Erythrobacteraceae.</title>
        <authorList>
            <person name="Xu L."/>
        </authorList>
    </citation>
    <scope>NUCLEOTIDE SEQUENCE [LARGE SCALE GENOMIC DNA]</scope>
    <source>
        <strain evidence="4 5">SW-109</strain>
    </source>
</reference>
<organism evidence="4 5">
    <name type="scientific">Pontixanthobacter luteolus</name>
    <dbReference type="NCBI Taxonomy" id="295089"/>
    <lineage>
        <taxon>Bacteria</taxon>
        <taxon>Pseudomonadati</taxon>
        <taxon>Pseudomonadota</taxon>
        <taxon>Alphaproteobacteria</taxon>
        <taxon>Sphingomonadales</taxon>
        <taxon>Erythrobacteraceae</taxon>
        <taxon>Pontixanthobacter</taxon>
    </lineage>
</organism>
<dbReference type="GO" id="GO:0005576">
    <property type="term" value="C:extracellular region"/>
    <property type="evidence" value="ECO:0007669"/>
    <property type="project" value="UniProtKB-SubCell"/>
</dbReference>
<dbReference type="AlphaFoldDB" id="A0A6I4UXF5"/>
<evidence type="ECO:0000256" key="1">
    <source>
        <dbReference type="ARBA" id="ARBA00004613"/>
    </source>
</evidence>
<comment type="caution">
    <text evidence="4">The sequence shown here is derived from an EMBL/GenBank/DDBJ whole genome shotgun (WGS) entry which is preliminary data.</text>
</comment>
<name>A0A6I4UXF5_9SPHN</name>
<evidence type="ECO:0000313" key="4">
    <source>
        <dbReference type="EMBL" id="MXP46235.1"/>
    </source>
</evidence>
<evidence type="ECO:0000256" key="3">
    <source>
        <dbReference type="ARBA" id="ARBA00023180"/>
    </source>
</evidence>
<dbReference type="PROSITE" id="PS50292">
    <property type="entry name" value="PEROXIDASE_3"/>
    <property type="match status" value="1"/>
</dbReference>
<accession>A0A6I4UXF5</accession>
<dbReference type="CDD" id="cd09819">
    <property type="entry name" value="An_peroxidase_bacterial_1"/>
    <property type="match status" value="1"/>
</dbReference>
<dbReference type="OrthoDB" id="105077at2"/>
<sequence length="462" mass="50501">MMELVGLQKYCIRGQGVPSREDRFGRMFPDIPPSYVHPAKLQAVGAAGGPMDAGTKKSRTKGVDVGQIFFGQFVDHDITLDASTSFQRVVDDPGEVPNVRTPTLDLDCIYGLGPEAQPYLYTDEDDDFRGAKLLTGADSGTGGLADSDLARAVNGRAIIGDPRNDENRVISQLQLAMIRFHNHVCDDLHTHEGLSRGELFEEARIETTWHYQWNVVNDFLNSICGAPVVDDILACGRQYYCGGHPYIPVEFSVAAYRFGHSMIPQKIQLQKSGAQHDLFGSILGGGFKPLASADAVVDFHELFDTPANRSVQKADKLDAKLAPILLALPFIDPDDVNSLATRNLLRGNTFLLPGGDKIAIHMGRPDSELDKVRDKVESFGLPREGIPLWLYLLVEAEEIGRAETGGNRTKGEGLGPVGARIVAETIIGLLELDHESYLGANRNWSPRPEWDSVGKMVTAAQP</sequence>
<evidence type="ECO:0000256" key="2">
    <source>
        <dbReference type="ARBA" id="ARBA00022525"/>
    </source>
</evidence>
<dbReference type="InterPro" id="IPR010255">
    <property type="entry name" value="Haem_peroxidase_sf"/>
</dbReference>
<dbReference type="InterPro" id="IPR037120">
    <property type="entry name" value="Haem_peroxidase_sf_animal"/>
</dbReference>
<evidence type="ECO:0000313" key="5">
    <source>
        <dbReference type="Proteomes" id="UP000471435"/>
    </source>
</evidence>
<dbReference type="GO" id="GO:0006979">
    <property type="term" value="P:response to oxidative stress"/>
    <property type="evidence" value="ECO:0007669"/>
    <property type="project" value="InterPro"/>
</dbReference>
<dbReference type="PANTHER" id="PTHR11475:SF4">
    <property type="entry name" value="CHORION PEROXIDASE"/>
    <property type="match status" value="1"/>
</dbReference>
<dbReference type="GO" id="GO:0020037">
    <property type="term" value="F:heme binding"/>
    <property type="evidence" value="ECO:0007669"/>
    <property type="project" value="InterPro"/>
</dbReference>
<keyword evidence="4" id="KW-0575">Peroxidase</keyword>
<gene>
    <name evidence="4" type="ORF">GRI43_02360</name>
</gene>
<dbReference type="InterPro" id="IPR019791">
    <property type="entry name" value="Haem_peroxidase_animal"/>
</dbReference>
<dbReference type="PANTHER" id="PTHR11475">
    <property type="entry name" value="OXIDASE/PEROXIDASE"/>
    <property type="match status" value="1"/>
</dbReference>
<keyword evidence="2" id="KW-0964">Secreted</keyword>
<dbReference type="Pfam" id="PF03098">
    <property type="entry name" value="An_peroxidase"/>
    <property type="match status" value="1"/>
</dbReference>
<keyword evidence="5" id="KW-1185">Reference proteome</keyword>
<dbReference type="Gene3D" id="1.10.640.10">
    <property type="entry name" value="Haem peroxidase domain superfamily, animal type"/>
    <property type="match status" value="1"/>
</dbReference>
<dbReference type="GO" id="GO:0004601">
    <property type="term" value="F:peroxidase activity"/>
    <property type="evidence" value="ECO:0007669"/>
    <property type="project" value="UniProtKB-KW"/>
</dbReference>
<comment type="subcellular location">
    <subcellularLocation>
        <location evidence="1">Secreted</location>
    </subcellularLocation>
</comment>
<keyword evidence="3" id="KW-0325">Glycoprotein</keyword>
<proteinExistence type="predicted"/>
<keyword evidence="4" id="KW-0560">Oxidoreductase</keyword>
<dbReference type="EMBL" id="WTYP01000001">
    <property type="protein sequence ID" value="MXP46235.1"/>
    <property type="molecule type" value="Genomic_DNA"/>
</dbReference>
<dbReference type="SUPFAM" id="SSF48113">
    <property type="entry name" value="Heme-dependent peroxidases"/>
    <property type="match status" value="1"/>
</dbReference>